<evidence type="ECO:0000313" key="2">
    <source>
        <dbReference type="Proteomes" id="UP000660381"/>
    </source>
</evidence>
<organism evidence="1 2">
    <name type="scientific">Anabaena catenula FACHB-362</name>
    <dbReference type="NCBI Taxonomy" id="2692877"/>
    <lineage>
        <taxon>Bacteria</taxon>
        <taxon>Bacillati</taxon>
        <taxon>Cyanobacteriota</taxon>
        <taxon>Cyanophyceae</taxon>
        <taxon>Nostocales</taxon>
        <taxon>Nostocaceae</taxon>
        <taxon>Anabaena</taxon>
    </lineage>
</organism>
<dbReference type="Pfam" id="PF17963">
    <property type="entry name" value="Big_9"/>
    <property type="match status" value="1"/>
</dbReference>
<dbReference type="Proteomes" id="UP000660381">
    <property type="component" value="Unassembled WGS sequence"/>
</dbReference>
<keyword evidence="2" id="KW-1185">Reference proteome</keyword>
<dbReference type="EMBL" id="JACJTQ010000019">
    <property type="protein sequence ID" value="MBD2692798.1"/>
    <property type="molecule type" value="Genomic_DNA"/>
</dbReference>
<evidence type="ECO:0000313" key="1">
    <source>
        <dbReference type="EMBL" id="MBD2692798.1"/>
    </source>
</evidence>
<reference evidence="1 2" key="1">
    <citation type="journal article" date="2020" name="ISME J.">
        <title>Comparative genomics reveals insights into cyanobacterial evolution and habitat adaptation.</title>
        <authorList>
            <person name="Chen M.Y."/>
            <person name="Teng W.K."/>
            <person name="Zhao L."/>
            <person name="Hu C.X."/>
            <person name="Zhou Y.K."/>
            <person name="Han B.P."/>
            <person name="Song L.R."/>
            <person name="Shu W.S."/>
        </authorList>
    </citation>
    <scope>NUCLEOTIDE SEQUENCE [LARGE SCALE GENOMIC DNA]</scope>
    <source>
        <strain evidence="1 2">FACHB-362</strain>
    </source>
</reference>
<sequence length="97" mass="10298">MTPKVAPTVAQSSSTDANGIGWFIDPTPNGRVELGTAAHGSNIINPDSILTYTPNNNFVGTDTFTYIVLDNNAISNEATVRDFQLKNIPICSTDVGV</sequence>
<proteinExistence type="predicted"/>
<name>A0ABR8J354_9NOST</name>
<gene>
    <name evidence="1" type="ORF">H6G68_13700</name>
</gene>
<dbReference type="Gene3D" id="2.60.40.3440">
    <property type="match status" value="1"/>
</dbReference>
<accession>A0ABR8J354</accession>
<protein>
    <submittedName>
        <fullName evidence="1">Ig-like domain-containing protein</fullName>
    </submittedName>
</protein>
<dbReference type="RefSeq" id="WP_190907149.1">
    <property type="nucleotide sequence ID" value="NZ_JACJTQ010000019.1"/>
</dbReference>
<comment type="caution">
    <text evidence="1">The sequence shown here is derived from an EMBL/GenBank/DDBJ whole genome shotgun (WGS) entry which is preliminary data.</text>
</comment>